<accession>A0A2M8P228</accession>
<feature type="domain" description="ABC transmembrane type-1" evidence="6">
    <location>
        <begin position="58"/>
        <end position="272"/>
    </location>
</feature>
<dbReference type="Pfam" id="PF00528">
    <property type="entry name" value="BPD_transp_1"/>
    <property type="match status" value="1"/>
</dbReference>
<evidence type="ECO:0000256" key="5">
    <source>
        <dbReference type="RuleBase" id="RU363032"/>
    </source>
</evidence>
<comment type="caution">
    <text evidence="7">The sequence shown here is derived from an EMBL/GenBank/DDBJ whole genome shotgun (WGS) entry which is preliminary data.</text>
</comment>
<keyword evidence="2 5" id="KW-0812">Transmembrane</keyword>
<comment type="subcellular location">
    <subcellularLocation>
        <location evidence="5">Cell membrane</location>
        <topology evidence="5">Multi-pass membrane protein</topology>
    </subcellularLocation>
    <subcellularLocation>
        <location evidence="1">Membrane</location>
        <topology evidence="1">Multi-pass membrane protein</topology>
    </subcellularLocation>
</comment>
<dbReference type="InterPro" id="IPR000515">
    <property type="entry name" value="MetI-like"/>
</dbReference>
<dbReference type="PANTHER" id="PTHR43759">
    <property type="entry name" value="TREHALOSE TRANSPORT SYSTEM PERMEASE PROTEIN SUGA"/>
    <property type="match status" value="1"/>
</dbReference>
<evidence type="ECO:0000313" key="8">
    <source>
        <dbReference type="Proteomes" id="UP000228921"/>
    </source>
</evidence>
<dbReference type="Proteomes" id="UP000228921">
    <property type="component" value="Unassembled WGS sequence"/>
</dbReference>
<keyword evidence="5" id="KW-0813">Transport</keyword>
<dbReference type="AlphaFoldDB" id="A0A2M8P228"/>
<organism evidence="7 8">
    <name type="scientific">Candidatus Thermofonsia Clade 1 bacterium</name>
    <dbReference type="NCBI Taxonomy" id="2364210"/>
    <lineage>
        <taxon>Bacteria</taxon>
        <taxon>Bacillati</taxon>
        <taxon>Chloroflexota</taxon>
        <taxon>Candidatus Thermofontia</taxon>
        <taxon>Candidatus Thermofonsia Clade 1</taxon>
    </lineage>
</organism>
<feature type="transmembrane region" description="Helical" evidence="5">
    <location>
        <begin position="194"/>
        <end position="213"/>
    </location>
</feature>
<dbReference type="GO" id="GO:0055085">
    <property type="term" value="P:transmembrane transport"/>
    <property type="evidence" value="ECO:0007669"/>
    <property type="project" value="InterPro"/>
</dbReference>
<dbReference type="InterPro" id="IPR035906">
    <property type="entry name" value="MetI-like_sf"/>
</dbReference>
<sequence length="283" mass="31688">MIMPSIIALLLIGLYPLLFAVSLSFQRFLLNRPQNNGMFVGFENYATVLNDPLFWSSLGRTLTMLLIVLIVQITAGIGTALLIDSSRWRVLNWTVKTALVIPIAMTPAVVGLLGVLIFNRDFGLMNYLLGLIGIEKINWLGDPTMAMAAIIITDIWQWTPFAALIMLSSLAIVPHDMIEAARLDTKNSWTIFRYVKLPYLMPGITAFMIIRTADVLKLFDMPFTLTRGGPGVSTELISLYVQRMGFRIFDMGVASAQAVLLLILCIVLARAYIRFFYRTPESE</sequence>
<dbReference type="PROSITE" id="PS50928">
    <property type="entry name" value="ABC_TM1"/>
    <property type="match status" value="1"/>
</dbReference>
<dbReference type="EMBL" id="PGTK01000003">
    <property type="protein sequence ID" value="PJF31586.1"/>
    <property type="molecule type" value="Genomic_DNA"/>
</dbReference>
<gene>
    <name evidence="7" type="ORF">CUN51_03690</name>
</gene>
<dbReference type="CDD" id="cd06261">
    <property type="entry name" value="TM_PBP2"/>
    <property type="match status" value="1"/>
</dbReference>
<feature type="transmembrane region" description="Helical" evidence="5">
    <location>
        <begin position="95"/>
        <end position="118"/>
    </location>
</feature>
<proteinExistence type="inferred from homology"/>
<feature type="transmembrane region" description="Helical" evidence="5">
    <location>
        <begin position="254"/>
        <end position="273"/>
    </location>
</feature>
<protein>
    <submittedName>
        <fullName evidence="7">Sugar ABC transporter permease</fullName>
    </submittedName>
</protein>
<reference evidence="7 8" key="1">
    <citation type="submission" date="2017-11" db="EMBL/GenBank/DDBJ databases">
        <title>Evolution of Phototrophy in the Chloroflexi Phylum Driven by Horizontal Gene Transfer.</title>
        <authorList>
            <person name="Ward L.M."/>
            <person name="Hemp J."/>
            <person name="Shih P.M."/>
            <person name="Mcglynn S.E."/>
            <person name="Fischer W."/>
        </authorList>
    </citation>
    <scope>NUCLEOTIDE SEQUENCE [LARGE SCALE GENOMIC DNA]</scope>
    <source>
        <strain evidence="7">CP2_2F</strain>
    </source>
</reference>
<keyword evidence="3 5" id="KW-1133">Transmembrane helix</keyword>
<dbReference type="SUPFAM" id="SSF161098">
    <property type="entry name" value="MetI-like"/>
    <property type="match status" value="1"/>
</dbReference>
<dbReference type="Gene3D" id="1.10.3720.10">
    <property type="entry name" value="MetI-like"/>
    <property type="match status" value="1"/>
</dbReference>
<dbReference type="PANTHER" id="PTHR43759:SF1">
    <property type="entry name" value="GLUCOSE IMPORT SYSTEM PERMEASE PROTEIN GLCT"/>
    <property type="match status" value="1"/>
</dbReference>
<evidence type="ECO:0000256" key="1">
    <source>
        <dbReference type="ARBA" id="ARBA00004141"/>
    </source>
</evidence>
<comment type="similarity">
    <text evidence="5">Belongs to the binding-protein-dependent transport system permease family.</text>
</comment>
<evidence type="ECO:0000259" key="6">
    <source>
        <dbReference type="PROSITE" id="PS50928"/>
    </source>
</evidence>
<evidence type="ECO:0000313" key="7">
    <source>
        <dbReference type="EMBL" id="PJF31586.1"/>
    </source>
</evidence>
<dbReference type="GO" id="GO:0005886">
    <property type="term" value="C:plasma membrane"/>
    <property type="evidence" value="ECO:0007669"/>
    <property type="project" value="UniProtKB-SubCell"/>
</dbReference>
<name>A0A2M8P228_9CHLR</name>
<feature type="transmembrane region" description="Helical" evidence="5">
    <location>
        <begin position="155"/>
        <end position="173"/>
    </location>
</feature>
<dbReference type="InterPro" id="IPR052730">
    <property type="entry name" value="Sugar_ABC_transporter"/>
</dbReference>
<evidence type="ECO:0000256" key="3">
    <source>
        <dbReference type="ARBA" id="ARBA00022989"/>
    </source>
</evidence>
<evidence type="ECO:0000256" key="4">
    <source>
        <dbReference type="ARBA" id="ARBA00023136"/>
    </source>
</evidence>
<keyword evidence="4 5" id="KW-0472">Membrane</keyword>
<evidence type="ECO:0000256" key="2">
    <source>
        <dbReference type="ARBA" id="ARBA00022692"/>
    </source>
</evidence>
<feature type="transmembrane region" description="Helical" evidence="5">
    <location>
        <begin position="62"/>
        <end position="83"/>
    </location>
</feature>